<dbReference type="Pfam" id="PF00082">
    <property type="entry name" value="Peptidase_S8"/>
    <property type="match status" value="1"/>
</dbReference>
<reference evidence="2 3" key="1">
    <citation type="submission" date="2021-07" db="EMBL/GenBank/DDBJ databases">
        <authorList>
            <person name="So Y."/>
        </authorList>
    </citation>
    <scope>NUCLEOTIDE SEQUENCE [LARGE SCALE GENOMIC DNA]</scope>
    <source>
        <strain evidence="2 3">HJA6</strain>
    </source>
</reference>
<dbReference type="InterPro" id="IPR036852">
    <property type="entry name" value="Peptidase_S8/S53_dom_sf"/>
</dbReference>
<feature type="domain" description="Peptidase S8/S53" evidence="1">
    <location>
        <begin position="269"/>
        <end position="455"/>
    </location>
</feature>
<name>A0ABS7AA23_9PROT</name>
<organism evidence="2 3">
    <name type="scientific">Roseomonas alba</name>
    <dbReference type="NCBI Taxonomy" id="2846776"/>
    <lineage>
        <taxon>Bacteria</taxon>
        <taxon>Pseudomonadati</taxon>
        <taxon>Pseudomonadota</taxon>
        <taxon>Alphaproteobacteria</taxon>
        <taxon>Acetobacterales</taxon>
        <taxon>Roseomonadaceae</taxon>
        <taxon>Roseomonas</taxon>
    </lineage>
</organism>
<evidence type="ECO:0000313" key="3">
    <source>
        <dbReference type="Proteomes" id="UP001196565"/>
    </source>
</evidence>
<sequence length="469" mass="49383">MPRLILVVPPWDTLLRSYESWDFGAVETQLKAQIRQGLERENLLLPHATAFRVVALPSNVPPPEGIDIDRDALRSRLVCSLQMTGEGEAARVAAEQLRQSLVPAFGRGASIGVDLVVDASDESRSHWCPSESPDGLFGDRAAALRAMHAAPDSMPVLGLPGMEAVHLVMVDTGLPVAMLPPAGLKGWPVLEDPAHPQGPLRQPGMPIIGHGAMVARNARAIAPGVRLLDCPAIPDGITQLPVFLASVVAAFHQICGTIAEWQKKEEARLLPRTSWVICNAWGVFDPEPELPGLGYADNPDHPVAAVLRDLAALSADIVFAAGNCGPFCPNSRCNPAYTGPGRSINGANASPEVLTVGAVRTDGIWLGYSGPGPGIAGLAHDKPDLSAPSQFEDGEGFTPNTGTSAACGLAAGAVAQLRTRWPSAVVDPTMLKETLWHTAGQPEGPAGWQERTGYGVLNLAKAADAMPDL</sequence>
<keyword evidence="3" id="KW-1185">Reference proteome</keyword>
<dbReference type="InterPro" id="IPR000209">
    <property type="entry name" value="Peptidase_S8/S53_dom"/>
</dbReference>
<proteinExistence type="predicted"/>
<dbReference type="EMBL" id="JAHYBZ010000005">
    <property type="protein sequence ID" value="MBW6399145.1"/>
    <property type="molecule type" value="Genomic_DNA"/>
</dbReference>
<dbReference type="SUPFAM" id="SSF52743">
    <property type="entry name" value="Subtilisin-like"/>
    <property type="match status" value="1"/>
</dbReference>
<dbReference type="Proteomes" id="UP001196565">
    <property type="component" value="Unassembled WGS sequence"/>
</dbReference>
<gene>
    <name evidence="2" type="ORF">KPL78_14885</name>
</gene>
<dbReference type="Gene3D" id="3.40.50.200">
    <property type="entry name" value="Peptidase S8/S53 domain"/>
    <property type="match status" value="1"/>
</dbReference>
<accession>A0ABS7AA23</accession>
<evidence type="ECO:0000313" key="2">
    <source>
        <dbReference type="EMBL" id="MBW6399145.1"/>
    </source>
</evidence>
<comment type="caution">
    <text evidence="2">The sequence shown here is derived from an EMBL/GenBank/DDBJ whole genome shotgun (WGS) entry which is preliminary data.</text>
</comment>
<evidence type="ECO:0000259" key="1">
    <source>
        <dbReference type="Pfam" id="PF00082"/>
    </source>
</evidence>
<protein>
    <submittedName>
        <fullName evidence="2">S8 family serine peptidase</fullName>
    </submittedName>
</protein>
<dbReference type="RefSeq" id="WP_219763765.1">
    <property type="nucleotide sequence ID" value="NZ_JAHYBZ010000005.1"/>
</dbReference>